<evidence type="ECO:0000256" key="1">
    <source>
        <dbReference type="SAM" id="MobiDB-lite"/>
    </source>
</evidence>
<keyword evidence="2" id="KW-0472">Membrane</keyword>
<dbReference type="EMBL" id="HBFE01002224">
    <property type="protein sequence ID" value="CAD8725383.1"/>
    <property type="molecule type" value="Transcribed_RNA"/>
</dbReference>
<feature type="region of interest" description="Disordered" evidence="1">
    <location>
        <begin position="266"/>
        <end position="290"/>
    </location>
</feature>
<dbReference type="AlphaFoldDB" id="A0A7S0T4Y9"/>
<feature type="compositionally biased region" description="Basic residues" evidence="1">
    <location>
        <begin position="277"/>
        <end position="290"/>
    </location>
</feature>
<feature type="transmembrane region" description="Helical" evidence="2">
    <location>
        <begin position="109"/>
        <end position="133"/>
    </location>
</feature>
<feature type="compositionally biased region" description="Basic and acidic residues" evidence="1">
    <location>
        <begin position="1"/>
        <end position="11"/>
    </location>
</feature>
<gene>
    <name evidence="3" type="ORF">EMAD1354_LOCUS1463</name>
</gene>
<feature type="transmembrane region" description="Helical" evidence="2">
    <location>
        <begin position="145"/>
        <end position="172"/>
    </location>
</feature>
<reference evidence="3" key="1">
    <citation type="submission" date="2021-01" db="EMBL/GenBank/DDBJ databases">
        <authorList>
            <person name="Corre E."/>
            <person name="Pelletier E."/>
            <person name="Niang G."/>
            <person name="Scheremetjew M."/>
            <person name="Finn R."/>
            <person name="Kale V."/>
            <person name="Holt S."/>
            <person name="Cochrane G."/>
            <person name="Meng A."/>
            <person name="Brown T."/>
            <person name="Cohen L."/>
        </authorList>
    </citation>
    <scope>NUCLEOTIDE SEQUENCE</scope>
    <source>
        <strain evidence="3">CCMP3276</strain>
    </source>
</reference>
<feature type="transmembrane region" description="Helical" evidence="2">
    <location>
        <begin position="225"/>
        <end position="247"/>
    </location>
</feature>
<evidence type="ECO:0000256" key="2">
    <source>
        <dbReference type="SAM" id="Phobius"/>
    </source>
</evidence>
<keyword evidence="2" id="KW-1133">Transmembrane helix</keyword>
<name>A0A7S0T4Y9_9RHOD</name>
<proteinExistence type="predicted"/>
<sequence length="290" mass="31229">MAAVREREEQSRLGPTGLLGSRSSSGIDLRGYNSSSVTDTTAEGSAFGGRDGLRLGENGVVLDAHSRKVGMLEQYSIFSRPFWTHLNKGFRSLNDSALFEHARPRELHVALASVGELFVLAGSLISGFSLSLLQVIDIKALNAAWYLSTLLFVSLSFVSGIAAVSFAAVIFLGVSTTPISHVNLFAAHLGSWILRPGFLLCASFGFLGVAFALTAMRGPFQTARIVCVSLVGLAFVGISVVAMVVLVKVVAVRDFVEDDVRKHREAQKRARDAAKQQNKKNRSVSSKTKK</sequence>
<protein>
    <recommendedName>
        <fullName evidence="4">Transmembrane protein</fullName>
    </recommendedName>
</protein>
<evidence type="ECO:0008006" key="4">
    <source>
        <dbReference type="Google" id="ProtNLM"/>
    </source>
</evidence>
<evidence type="ECO:0000313" key="3">
    <source>
        <dbReference type="EMBL" id="CAD8725383.1"/>
    </source>
</evidence>
<accession>A0A7S0T4Y9</accession>
<organism evidence="3">
    <name type="scientific">Erythrolobus madagascarensis</name>
    <dbReference type="NCBI Taxonomy" id="708628"/>
    <lineage>
        <taxon>Eukaryota</taxon>
        <taxon>Rhodophyta</taxon>
        <taxon>Bangiophyceae</taxon>
        <taxon>Porphyridiales</taxon>
        <taxon>Porphyridiaceae</taxon>
        <taxon>Erythrolobus</taxon>
    </lineage>
</organism>
<feature type="transmembrane region" description="Helical" evidence="2">
    <location>
        <begin position="192"/>
        <end position="213"/>
    </location>
</feature>
<keyword evidence="2" id="KW-0812">Transmembrane</keyword>
<feature type="region of interest" description="Disordered" evidence="1">
    <location>
        <begin position="1"/>
        <end position="25"/>
    </location>
</feature>